<dbReference type="Proteomes" id="UP000652430">
    <property type="component" value="Unassembled WGS sequence"/>
</dbReference>
<accession>A0ABQ3LF26</accession>
<feature type="signal peptide" evidence="1">
    <location>
        <begin position="1"/>
        <end position="24"/>
    </location>
</feature>
<evidence type="ECO:0000256" key="1">
    <source>
        <dbReference type="SAM" id="SignalP"/>
    </source>
</evidence>
<dbReference type="PROSITE" id="PS51257">
    <property type="entry name" value="PROKAR_LIPOPROTEIN"/>
    <property type="match status" value="1"/>
</dbReference>
<keyword evidence="1" id="KW-0732">Signal</keyword>
<protein>
    <submittedName>
        <fullName evidence="2">Uncharacterized protein</fullName>
    </submittedName>
</protein>
<gene>
    <name evidence="2" type="ORF">GCM10008023_14840</name>
</gene>
<organism evidence="2 3">
    <name type="scientific">Sphingomonas glacialis</name>
    <dbReference type="NCBI Taxonomy" id="658225"/>
    <lineage>
        <taxon>Bacteria</taxon>
        <taxon>Pseudomonadati</taxon>
        <taxon>Pseudomonadota</taxon>
        <taxon>Alphaproteobacteria</taxon>
        <taxon>Sphingomonadales</taxon>
        <taxon>Sphingomonadaceae</taxon>
        <taxon>Sphingomonas</taxon>
    </lineage>
</organism>
<reference evidence="3" key="1">
    <citation type="journal article" date="2019" name="Int. J. Syst. Evol. Microbiol.">
        <title>The Global Catalogue of Microorganisms (GCM) 10K type strain sequencing project: providing services to taxonomists for standard genome sequencing and annotation.</title>
        <authorList>
            <consortium name="The Broad Institute Genomics Platform"/>
            <consortium name="The Broad Institute Genome Sequencing Center for Infectious Disease"/>
            <person name="Wu L."/>
            <person name="Ma J."/>
        </authorList>
    </citation>
    <scope>NUCLEOTIDE SEQUENCE [LARGE SCALE GENOMIC DNA]</scope>
    <source>
        <strain evidence="3">CGMCC 1.8957</strain>
    </source>
</reference>
<comment type="caution">
    <text evidence="2">The sequence shown here is derived from an EMBL/GenBank/DDBJ whole genome shotgun (WGS) entry which is preliminary data.</text>
</comment>
<evidence type="ECO:0000313" key="2">
    <source>
        <dbReference type="EMBL" id="GHH13811.1"/>
    </source>
</evidence>
<keyword evidence="3" id="KW-1185">Reference proteome</keyword>
<sequence>MSTVRRLLATALSCCLFSSTSAIAQSCPAGGFDYMGVPIAFSPDHAAYYFATDHKLVDADGAPNAYHPADVPNTCPATGRGIDCLAAAGYPDGSWWQTVLVADPEDPTRPAIQQDGPYKGFFVSMTSLRNTAFAGPASTASYVDAAAIPYIVLPAPIYRTDGMGEMGDIGFATNLDTGQTTPFVIADEGPVERLGEASVAFWHALGAQAPNPRNGEGLPDGRIAYVVFPGSAKDAKIGWPIDKAALAREARTRLDAVGGLAALRSCAQPKTEIASASAVRLSK</sequence>
<feature type="chain" id="PRO_5046655564" evidence="1">
    <location>
        <begin position="25"/>
        <end position="283"/>
    </location>
</feature>
<dbReference type="RefSeq" id="WP_189675730.1">
    <property type="nucleotide sequence ID" value="NZ_BNAQ01000002.1"/>
</dbReference>
<proteinExistence type="predicted"/>
<evidence type="ECO:0000313" key="3">
    <source>
        <dbReference type="Proteomes" id="UP000652430"/>
    </source>
</evidence>
<dbReference type="EMBL" id="BNAQ01000002">
    <property type="protein sequence ID" value="GHH13811.1"/>
    <property type="molecule type" value="Genomic_DNA"/>
</dbReference>
<name>A0ABQ3LF26_9SPHN</name>